<dbReference type="HOGENOM" id="CLU_553277_0_0_1"/>
<feature type="region of interest" description="Disordered" evidence="1">
    <location>
        <begin position="234"/>
        <end position="263"/>
    </location>
</feature>
<gene>
    <name evidence="2" type="ORF">K443DRAFT_12725</name>
</gene>
<reference evidence="2 3" key="1">
    <citation type="submission" date="2014-04" db="EMBL/GenBank/DDBJ databases">
        <authorList>
            <consortium name="DOE Joint Genome Institute"/>
            <person name="Kuo A."/>
            <person name="Kohler A."/>
            <person name="Nagy L.G."/>
            <person name="Floudas D."/>
            <person name="Copeland A."/>
            <person name="Barry K.W."/>
            <person name="Cichocki N."/>
            <person name="Veneault-Fourrey C."/>
            <person name="LaButti K."/>
            <person name="Lindquist E.A."/>
            <person name="Lipzen A."/>
            <person name="Lundell T."/>
            <person name="Morin E."/>
            <person name="Murat C."/>
            <person name="Sun H."/>
            <person name="Tunlid A."/>
            <person name="Henrissat B."/>
            <person name="Grigoriev I.V."/>
            <person name="Hibbett D.S."/>
            <person name="Martin F."/>
            <person name="Nordberg H.P."/>
            <person name="Cantor M.N."/>
            <person name="Hua S.X."/>
        </authorList>
    </citation>
    <scope>NUCLEOTIDE SEQUENCE [LARGE SCALE GENOMIC DNA]</scope>
    <source>
        <strain evidence="2 3">LaAM-08-1</strain>
    </source>
</reference>
<proteinExistence type="predicted"/>
<sequence>MKDVPAAGWVKGLIESQHNGSASLAAAVGSSVAPSGDVASKFAVVNRPMDEGKVNRMELTEALMEEYFSAKHVWEWEHDAMRFGKVPNFLMSKVCRHRSRWRIYIGSGRQINAKSRLLDTLQARLATLQLAPKNDLKALQSAVEQAQSVYNKAKSRISKRHTPATSCHSRKALYPQLMCSSTVPSEAQAAKFNILDSTFTGIQEAMNKTTAASRVYPQSFMDAVRKEITELTTRLEETPLFPPPASAGRREQATTSVSSSVSGSNLSFVWGSRKQSSSSSAEDDSESNSESFIVEIGFRATMVTVDRGEWFQSQFFKQSSGFCHADKRIFNSKRPDGIESMDGLRNAKPAQGHHHQGSHERGTSQETCWKFANSAESSGGIFWSTSRSSNSKRLEKNISASAASGGLIVRIPGPQHLGNMMQYTDHDISQGLRRDLSDDFLIPAKDYDGGFKVKTPVRAVVGGEAAGPSANVGEAKEEPVLASGYYAVPHAKV</sequence>
<protein>
    <submittedName>
        <fullName evidence="2">Uncharacterized protein</fullName>
    </submittedName>
</protein>
<evidence type="ECO:0000313" key="3">
    <source>
        <dbReference type="Proteomes" id="UP000054477"/>
    </source>
</evidence>
<dbReference type="AlphaFoldDB" id="A0A0C9X7P4"/>
<evidence type="ECO:0000313" key="2">
    <source>
        <dbReference type="EMBL" id="KIJ93631.1"/>
    </source>
</evidence>
<organism evidence="2 3">
    <name type="scientific">Laccaria amethystina LaAM-08-1</name>
    <dbReference type="NCBI Taxonomy" id="1095629"/>
    <lineage>
        <taxon>Eukaryota</taxon>
        <taxon>Fungi</taxon>
        <taxon>Dikarya</taxon>
        <taxon>Basidiomycota</taxon>
        <taxon>Agaricomycotina</taxon>
        <taxon>Agaricomycetes</taxon>
        <taxon>Agaricomycetidae</taxon>
        <taxon>Agaricales</taxon>
        <taxon>Agaricineae</taxon>
        <taxon>Hydnangiaceae</taxon>
        <taxon>Laccaria</taxon>
    </lineage>
</organism>
<dbReference type="Proteomes" id="UP000054477">
    <property type="component" value="Unassembled WGS sequence"/>
</dbReference>
<keyword evidence="3" id="KW-1185">Reference proteome</keyword>
<accession>A0A0C9X7P4</accession>
<dbReference type="EMBL" id="KN838833">
    <property type="protein sequence ID" value="KIJ93631.1"/>
    <property type="molecule type" value="Genomic_DNA"/>
</dbReference>
<reference evidence="3" key="2">
    <citation type="submission" date="2015-01" db="EMBL/GenBank/DDBJ databases">
        <title>Evolutionary Origins and Diversification of the Mycorrhizal Mutualists.</title>
        <authorList>
            <consortium name="DOE Joint Genome Institute"/>
            <consortium name="Mycorrhizal Genomics Consortium"/>
            <person name="Kohler A."/>
            <person name="Kuo A."/>
            <person name="Nagy L.G."/>
            <person name="Floudas D."/>
            <person name="Copeland A."/>
            <person name="Barry K.W."/>
            <person name="Cichocki N."/>
            <person name="Veneault-Fourrey C."/>
            <person name="LaButti K."/>
            <person name="Lindquist E.A."/>
            <person name="Lipzen A."/>
            <person name="Lundell T."/>
            <person name="Morin E."/>
            <person name="Murat C."/>
            <person name="Riley R."/>
            <person name="Ohm R."/>
            <person name="Sun H."/>
            <person name="Tunlid A."/>
            <person name="Henrissat B."/>
            <person name="Grigoriev I.V."/>
            <person name="Hibbett D.S."/>
            <person name="Martin F."/>
        </authorList>
    </citation>
    <scope>NUCLEOTIDE SEQUENCE [LARGE SCALE GENOMIC DNA]</scope>
    <source>
        <strain evidence="3">LaAM-08-1</strain>
    </source>
</reference>
<name>A0A0C9X7P4_9AGAR</name>
<dbReference type="OrthoDB" id="291007at2759"/>
<evidence type="ECO:0000256" key="1">
    <source>
        <dbReference type="SAM" id="MobiDB-lite"/>
    </source>
</evidence>